<dbReference type="InterPro" id="IPR010998">
    <property type="entry name" value="Integrase_recombinase_N"/>
</dbReference>
<evidence type="ECO:0000256" key="4">
    <source>
        <dbReference type="PROSITE-ProRule" id="PRU01248"/>
    </source>
</evidence>
<dbReference type="Proteomes" id="UP000017118">
    <property type="component" value="Chromosome"/>
</dbReference>
<dbReference type="GO" id="GO:0015074">
    <property type="term" value="P:DNA integration"/>
    <property type="evidence" value="ECO:0007669"/>
    <property type="project" value="InterPro"/>
</dbReference>
<accession>U5MTA6</accession>
<dbReference type="Pfam" id="PF00589">
    <property type="entry name" value="Phage_integrase"/>
    <property type="match status" value="1"/>
</dbReference>
<dbReference type="RefSeq" id="WP_022747142.1">
    <property type="nucleotide sequence ID" value="NC_022571.1"/>
</dbReference>
<dbReference type="AlphaFoldDB" id="U5MTA6"/>
<dbReference type="InterPro" id="IPR011010">
    <property type="entry name" value="DNA_brk_join_enz"/>
</dbReference>
<keyword evidence="8" id="KW-1185">Reference proteome</keyword>
<dbReference type="PROSITE" id="PS51898">
    <property type="entry name" value="TYR_RECOMBINASE"/>
    <property type="match status" value="1"/>
</dbReference>
<evidence type="ECO:0000256" key="1">
    <source>
        <dbReference type="ARBA" id="ARBA00008857"/>
    </source>
</evidence>
<dbReference type="HOGENOM" id="CLU_027562_9_2_9"/>
<dbReference type="InterPro" id="IPR050090">
    <property type="entry name" value="Tyrosine_recombinase_XerCD"/>
</dbReference>
<dbReference type="Pfam" id="PF13102">
    <property type="entry name" value="Phage_int_SAM_5"/>
    <property type="match status" value="1"/>
</dbReference>
<evidence type="ECO:0000313" key="7">
    <source>
        <dbReference type="EMBL" id="AGX43999.1"/>
    </source>
</evidence>
<dbReference type="PANTHER" id="PTHR30349">
    <property type="entry name" value="PHAGE INTEGRASE-RELATED"/>
    <property type="match status" value="1"/>
</dbReference>
<gene>
    <name evidence="7" type="ORF">CLSA_c30320</name>
</gene>
<sequence length="315" mass="37275">MKKLKMNYRNDKTFKEGFEEYILNCRSRNLREGTIKHYIESYKQIIKYFDESILLSDINKKTFEEFIIKIEKNKDVSSQTLYTYCRDLKTIINFFINQEYTAAFKIVLPKVDKHPIETYSDEELDKLLKKPNLKKCDFCEYRNYVITAFFLSTGIRLTSLINIKIKDLKLNEECVDIMHTKNRKALTIPLNNQIIKIIKEYLNYRQYSNTEDYLFCNIYGKQLTKSALTQALGGYNKSKGIKHTGIHRLRHTFAKKWILAGNSVVSLRKILGHSSLEMTQNYINILVSDLKKDVDNYNILQEFNNTFIKINNKKK</sequence>
<dbReference type="EMBL" id="CP006721">
    <property type="protein sequence ID" value="AGX43999.1"/>
    <property type="molecule type" value="Genomic_DNA"/>
</dbReference>
<dbReference type="InterPro" id="IPR044068">
    <property type="entry name" value="CB"/>
</dbReference>
<evidence type="ECO:0000259" key="5">
    <source>
        <dbReference type="PROSITE" id="PS51898"/>
    </source>
</evidence>
<dbReference type="OrthoDB" id="107900at2"/>
<dbReference type="PATRIC" id="fig|1345695.10.peg.1133"/>
<dbReference type="CDD" id="cd00397">
    <property type="entry name" value="DNA_BRE_C"/>
    <property type="match status" value="1"/>
</dbReference>
<name>U5MTA6_CLOSA</name>
<protein>
    <submittedName>
        <fullName evidence="7">Uncharacterized protein</fullName>
    </submittedName>
</protein>
<dbReference type="InterPro" id="IPR002104">
    <property type="entry name" value="Integrase_catalytic"/>
</dbReference>
<comment type="similarity">
    <text evidence="1">Belongs to the 'phage' integrase family.</text>
</comment>
<dbReference type="GO" id="GO:0003677">
    <property type="term" value="F:DNA binding"/>
    <property type="evidence" value="ECO:0007669"/>
    <property type="project" value="UniProtKB-UniRule"/>
</dbReference>
<reference evidence="7 8" key="1">
    <citation type="journal article" date="2013" name="Genome Announc.">
        <title>Complete Genome Sequence of the Solvent Producer Clostridium saccharobutylicum NCP262 (DSM 13864).</title>
        <authorList>
            <person name="Poehlein A."/>
            <person name="Hartwich K."/>
            <person name="Krabben P."/>
            <person name="Ehrenreich A."/>
            <person name="Liebl W."/>
            <person name="Durre P."/>
            <person name="Gottschalk G."/>
            <person name="Daniel R."/>
        </authorList>
    </citation>
    <scope>NUCLEOTIDE SEQUENCE [LARGE SCALE GENOMIC DNA]</scope>
    <source>
        <strain evidence="7">DSM 13864</strain>
    </source>
</reference>
<dbReference type="Gene3D" id="1.10.150.130">
    <property type="match status" value="1"/>
</dbReference>
<evidence type="ECO:0000313" key="8">
    <source>
        <dbReference type="Proteomes" id="UP000017118"/>
    </source>
</evidence>
<evidence type="ECO:0000259" key="6">
    <source>
        <dbReference type="PROSITE" id="PS51900"/>
    </source>
</evidence>
<feature type="domain" description="Tyr recombinase" evidence="5">
    <location>
        <begin position="114"/>
        <end position="295"/>
    </location>
</feature>
<dbReference type="GeneID" id="55475391"/>
<dbReference type="SUPFAM" id="SSF56349">
    <property type="entry name" value="DNA breaking-rejoining enzymes"/>
    <property type="match status" value="1"/>
</dbReference>
<evidence type="ECO:0000256" key="3">
    <source>
        <dbReference type="ARBA" id="ARBA00023172"/>
    </source>
</evidence>
<dbReference type="InterPro" id="IPR025269">
    <property type="entry name" value="SAM-like_dom"/>
</dbReference>
<keyword evidence="2 4" id="KW-0238">DNA-binding</keyword>
<evidence type="ECO:0000256" key="2">
    <source>
        <dbReference type="ARBA" id="ARBA00023125"/>
    </source>
</evidence>
<dbReference type="GO" id="GO:0006310">
    <property type="term" value="P:DNA recombination"/>
    <property type="evidence" value="ECO:0007669"/>
    <property type="project" value="UniProtKB-KW"/>
</dbReference>
<dbReference type="PROSITE" id="PS51900">
    <property type="entry name" value="CB"/>
    <property type="match status" value="1"/>
</dbReference>
<dbReference type="KEGG" id="csb:CLSA_c30320"/>
<dbReference type="PANTHER" id="PTHR30349:SF41">
    <property type="entry name" value="INTEGRASE_RECOMBINASE PROTEIN MJ0367-RELATED"/>
    <property type="match status" value="1"/>
</dbReference>
<feature type="domain" description="Core-binding (CB)" evidence="6">
    <location>
        <begin position="9"/>
        <end position="96"/>
    </location>
</feature>
<keyword evidence="3" id="KW-0233">DNA recombination</keyword>
<dbReference type="InterPro" id="IPR013762">
    <property type="entry name" value="Integrase-like_cat_sf"/>
</dbReference>
<proteinExistence type="inferred from homology"/>
<dbReference type="Gene3D" id="1.10.443.10">
    <property type="entry name" value="Intergrase catalytic core"/>
    <property type="match status" value="1"/>
</dbReference>
<organism evidence="7 8">
    <name type="scientific">Clostridium saccharobutylicum DSM 13864</name>
    <dbReference type="NCBI Taxonomy" id="1345695"/>
    <lineage>
        <taxon>Bacteria</taxon>
        <taxon>Bacillati</taxon>
        <taxon>Bacillota</taxon>
        <taxon>Clostridia</taxon>
        <taxon>Eubacteriales</taxon>
        <taxon>Clostridiaceae</taxon>
        <taxon>Clostridium</taxon>
    </lineage>
</organism>
<dbReference type="eggNOG" id="COG4974">
    <property type="taxonomic scope" value="Bacteria"/>
</dbReference>